<dbReference type="Gene3D" id="3.20.20.150">
    <property type="entry name" value="Divalent-metal-dependent TIM barrel enzymes"/>
    <property type="match status" value="1"/>
</dbReference>
<dbReference type="InterPro" id="IPR036237">
    <property type="entry name" value="Xyl_isomerase-like_sf"/>
</dbReference>
<dbReference type="RefSeq" id="WP_327789852.1">
    <property type="nucleotide sequence ID" value="NZ_JARGEQ010000127.1"/>
</dbReference>
<dbReference type="Pfam" id="PF01261">
    <property type="entry name" value="AP_endonuc_2"/>
    <property type="match status" value="1"/>
</dbReference>
<evidence type="ECO:0000313" key="2">
    <source>
        <dbReference type="EMBL" id="MDF1587428.1"/>
    </source>
</evidence>
<dbReference type="SUPFAM" id="SSF51658">
    <property type="entry name" value="Xylose isomerase-like"/>
    <property type="match status" value="1"/>
</dbReference>
<dbReference type="GO" id="GO:0016853">
    <property type="term" value="F:isomerase activity"/>
    <property type="evidence" value="ECO:0007669"/>
    <property type="project" value="UniProtKB-KW"/>
</dbReference>
<protein>
    <submittedName>
        <fullName evidence="2">Sugar phosphate isomerase/epimerase</fullName>
    </submittedName>
</protein>
<dbReference type="Proteomes" id="UP001301140">
    <property type="component" value="Unassembled WGS sequence"/>
</dbReference>
<evidence type="ECO:0000313" key="3">
    <source>
        <dbReference type="Proteomes" id="UP001301140"/>
    </source>
</evidence>
<sequence length="272" mass="29950">MTSLPMLGAAMTVDELETWRDWLIEGRRDLELQSFIEAETLNGDWMKLVARARRLLDGYEGRLGIHGPFWGFSIASEDPDVRALVARRLDQGLAVCEALGATQMVIHSPHTTWSHNNLDSLPGARERLSERVHDTLRDAVRRAENIGCTMVIENIEDKDPAVRVALAESFASPAVAVSIDTGHAHYAHGSTGAPPVDFYVTAAGNRLQHVHIQDADGYADRHWEIGRGTVNWHAVFGALARLDSNPRLILELRDKATIPASVAWLEAAGLAQ</sequence>
<gene>
    <name evidence="2" type="ORF">PZ740_13655</name>
</gene>
<dbReference type="EMBL" id="JARGEQ010000127">
    <property type="protein sequence ID" value="MDF1587428.1"/>
    <property type="molecule type" value="Genomic_DNA"/>
</dbReference>
<evidence type="ECO:0000259" key="1">
    <source>
        <dbReference type="Pfam" id="PF01261"/>
    </source>
</evidence>
<dbReference type="InterPro" id="IPR013022">
    <property type="entry name" value="Xyl_isomerase-like_TIM-brl"/>
</dbReference>
<name>A0AAP3XT70_9PROT</name>
<proteinExistence type="predicted"/>
<accession>A0AAP3XT70</accession>
<keyword evidence="3" id="KW-1185">Reference proteome</keyword>
<dbReference type="InterPro" id="IPR050312">
    <property type="entry name" value="IolE/XylAMocC-like"/>
</dbReference>
<reference evidence="2 3" key="1">
    <citation type="submission" date="2023-03" db="EMBL/GenBank/DDBJ databases">
        <title>YIM 152171 draft genome.</title>
        <authorList>
            <person name="Yang Z."/>
        </authorList>
    </citation>
    <scope>NUCLEOTIDE SEQUENCE [LARGE SCALE GENOMIC DNA]</scope>
    <source>
        <strain evidence="2 3">YIM 152171</strain>
    </source>
</reference>
<keyword evidence="2" id="KW-0413">Isomerase</keyword>
<organism evidence="2 3">
    <name type="scientific">Marinimicrococcus flavescens</name>
    <dbReference type="NCBI Taxonomy" id="3031815"/>
    <lineage>
        <taxon>Bacteria</taxon>
        <taxon>Pseudomonadati</taxon>
        <taxon>Pseudomonadota</taxon>
        <taxon>Alphaproteobacteria</taxon>
        <taxon>Geminicoccales</taxon>
        <taxon>Geminicoccaceae</taxon>
        <taxon>Marinimicrococcus</taxon>
    </lineage>
</organism>
<feature type="domain" description="Xylose isomerase-like TIM barrel" evidence="1">
    <location>
        <begin position="50"/>
        <end position="267"/>
    </location>
</feature>
<dbReference type="PANTHER" id="PTHR12110:SF53">
    <property type="entry name" value="BLR5974 PROTEIN"/>
    <property type="match status" value="1"/>
</dbReference>
<dbReference type="PANTHER" id="PTHR12110">
    <property type="entry name" value="HYDROXYPYRUVATE ISOMERASE"/>
    <property type="match status" value="1"/>
</dbReference>
<dbReference type="AlphaFoldDB" id="A0AAP3XT70"/>
<comment type="caution">
    <text evidence="2">The sequence shown here is derived from an EMBL/GenBank/DDBJ whole genome shotgun (WGS) entry which is preliminary data.</text>
</comment>